<feature type="domain" description="Thioredoxin-like fold" evidence="2">
    <location>
        <begin position="79"/>
        <end position="240"/>
    </location>
</feature>
<feature type="compositionally biased region" description="Low complexity" evidence="1">
    <location>
        <begin position="269"/>
        <end position="280"/>
    </location>
</feature>
<gene>
    <name evidence="3" type="ORF">DY240_05495</name>
</gene>
<dbReference type="InterPro" id="IPR036249">
    <property type="entry name" value="Thioredoxin-like_sf"/>
</dbReference>
<dbReference type="Gene3D" id="3.40.30.10">
    <property type="entry name" value="Glutaredoxin"/>
    <property type="match status" value="1"/>
</dbReference>
<reference evidence="3 4" key="1">
    <citation type="submission" date="2018-09" db="EMBL/GenBank/DDBJ databases">
        <title>Isolation, diversity and antifungal activity of actinobacteria from wheat.</title>
        <authorList>
            <person name="Han C."/>
        </authorList>
    </citation>
    <scope>NUCLEOTIDE SEQUENCE [LARGE SCALE GENOMIC DNA]</scope>
    <source>
        <strain evidence="3 4">NEAU-YY265</strain>
    </source>
</reference>
<dbReference type="RefSeq" id="WP_119658957.1">
    <property type="nucleotide sequence ID" value="NZ_QUAL01000045.1"/>
</dbReference>
<proteinExistence type="predicted"/>
<evidence type="ECO:0000313" key="4">
    <source>
        <dbReference type="Proteomes" id="UP000284057"/>
    </source>
</evidence>
<accession>A0A418KUP8</accession>
<dbReference type="AlphaFoldDB" id="A0A418KUP8"/>
<evidence type="ECO:0000259" key="2">
    <source>
        <dbReference type="Pfam" id="PF13462"/>
    </source>
</evidence>
<dbReference type="SUPFAM" id="SSF52833">
    <property type="entry name" value="Thioredoxin-like"/>
    <property type="match status" value="1"/>
</dbReference>
<comment type="caution">
    <text evidence="3">The sequence shown here is derived from an EMBL/GenBank/DDBJ whole genome shotgun (WGS) entry which is preliminary data.</text>
</comment>
<evidence type="ECO:0000313" key="3">
    <source>
        <dbReference type="EMBL" id="RIQ32470.1"/>
    </source>
</evidence>
<sequence>MSSKKAEARERIKAMREEQARQEKRRERMMRYGVAVAIVAAVAIIAVAVAASRGGSDGPMQVPDAVGSGNGQVIEGDGGGILVGEADAPVTIDYWMDFLCPHCADFEAANGAAIQQLVDSGQANIVYHPLDFTGAVYSRRANNAFACAAQEGQAIEFKSAAFAAAGTQWSTSSLVDLGEQAGIGGDYEGCVRDDEFEDWAAAVPQTARDHQVEGTPTVFVNGELLDSTQWTPEGINAAVETVAAGGSLATPAPDATGTAPATTPPATPPAGETPNPSATQ</sequence>
<dbReference type="Proteomes" id="UP000284057">
    <property type="component" value="Unassembled WGS sequence"/>
</dbReference>
<feature type="compositionally biased region" description="Low complexity" evidence="1">
    <location>
        <begin position="249"/>
        <end position="261"/>
    </location>
</feature>
<evidence type="ECO:0000256" key="1">
    <source>
        <dbReference type="SAM" id="MobiDB-lite"/>
    </source>
</evidence>
<feature type="region of interest" description="Disordered" evidence="1">
    <location>
        <begin position="247"/>
        <end position="280"/>
    </location>
</feature>
<dbReference type="Pfam" id="PF13462">
    <property type="entry name" value="Thioredoxin_4"/>
    <property type="match status" value="1"/>
</dbReference>
<protein>
    <submittedName>
        <fullName evidence="3">Disulfide bond formation protein DsbA</fullName>
    </submittedName>
</protein>
<feature type="region of interest" description="Disordered" evidence="1">
    <location>
        <begin position="1"/>
        <end position="23"/>
    </location>
</feature>
<name>A0A418KUP8_9ACTN</name>
<organism evidence="3 4">
    <name type="scientific">Jiangella rhizosphaerae</name>
    <dbReference type="NCBI Taxonomy" id="2293569"/>
    <lineage>
        <taxon>Bacteria</taxon>
        <taxon>Bacillati</taxon>
        <taxon>Actinomycetota</taxon>
        <taxon>Actinomycetes</taxon>
        <taxon>Jiangellales</taxon>
        <taxon>Jiangellaceae</taxon>
        <taxon>Jiangella</taxon>
    </lineage>
</organism>
<dbReference type="InterPro" id="IPR012336">
    <property type="entry name" value="Thioredoxin-like_fold"/>
</dbReference>
<dbReference type="CDD" id="cd02972">
    <property type="entry name" value="DsbA_family"/>
    <property type="match status" value="1"/>
</dbReference>
<dbReference type="EMBL" id="QUAL01000045">
    <property type="protein sequence ID" value="RIQ32470.1"/>
    <property type="molecule type" value="Genomic_DNA"/>
</dbReference>
<keyword evidence="4" id="KW-1185">Reference proteome</keyword>
<dbReference type="OrthoDB" id="117402at2"/>